<evidence type="ECO:0000313" key="1">
    <source>
        <dbReference type="EMBL" id="TGY80346.1"/>
    </source>
</evidence>
<reference evidence="1" key="1">
    <citation type="submission" date="2019-04" db="EMBL/GenBank/DDBJ databases">
        <title>Microbes associate with the intestines of laboratory mice.</title>
        <authorList>
            <person name="Navarre W."/>
            <person name="Wong E."/>
            <person name="Huang K."/>
            <person name="Tropini C."/>
            <person name="Ng K."/>
            <person name="Yu B."/>
        </authorList>
    </citation>
    <scope>NUCLEOTIDE SEQUENCE</scope>
    <source>
        <strain evidence="1">NM04_E33</strain>
    </source>
</reference>
<protein>
    <submittedName>
        <fullName evidence="1">Pantetheine-phosphate adenylyltransferase</fullName>
        <ecNumber evidence="1">2.7.7.3</ecNumber>
    </submittedName>
</protein>
<gene>
    <name evidence="1" type="primary">coaD</name>
    <name evidence="1" type="ORF">E5331_03680</name>
</gene>
<dbReference type="EMBL" id="SRYB01000003">
    <property type="protein sequence ID" value="TGY80346.1"/>
    <property type="molecule type" value="Genomic_DNA"/>
</dbReference>
<keyword evidence="2" id="KW-1185">Reference proteome</keyword>
<proteinExistence type="predicted"/>
<dbReference type="Proteomes" id="UP000306319">
    <property type="component" value="Unassembled WGS sequence"/>
</dbReference>
<keyword evidence="1" id="KW-0808">Transferase</keyword>
<dbReference type="EC" id="2.7.7.3" evidence="1"/>
<comment type="caution">
    <text evidence="1">The sequence shown here is derived from an EMBL/GenBank/DDBJ whole genome shotgun (WGS) entry which is preliminary data.</text>
</comment>
<name>A0AC61RJI3_9BACT</name>
<accession>A0AC61RJI3</accession>
<keyword evidence="1" id="KW-0548">Nucleotidyltransferase</keyword>
<organism evidence="1 2">
    <name type="scientific">Lepagella muris</name>
    <dbReference type="NCBI Taxonomy" id="3032870"/>
    <lineage>
        <taxon>Bacteria</taxon>
        <taxon>Pseudomonadati</taxon>
        <taxon>Bacteroidota</taxon>
        <taxon>Bacteroidia</taxon>
        <taxon>Bacteroidales</taxon>
        <taxon>Muribaculaceae</taxon>
        <taxon>Lepagella</taxon>
    </lineage>
</organism>
<sequence>MKALFAGSFDPFTIGHQSIVERGLKIFDKLIIAVGYNEHKPGEWTAGQREKAISALYQGDPRIDVATYTGLTVDFARHCGADVLLRGVRSMADFEYERNIADTNRAIAGMETVILIAKPEFSFVSSSIVRELMHNGHDVRKYIAGDFPLP</sequence>
<evidence type="ECO:0000313" key="2">
    <source>
        <dbReference type="Proteomes" id="UP000306319"/>
    </source>
</evidence>